<dbReference type="EMBL" id="SJST01000001">
    <property type="protein sequence ID" value="TCD16287.1"/>
    <property type="molecule type" value="Genomic_DNA"/>
</dbReference>
<sequence length="140" mass="15686">MKHATGWAMAIGILTFATTDVASEGDPTRRATRLEALGLDASSGFSITSYTVESGVYYRWRIESDGLEEYKLLAPGLFRESWIDQVVIDDREVKPFGLHAVEFDDEGAIDIWFMPIRPGIYEYYVEGLETQGFSGAFTVQ</sequence>
<evidence type="ECO:0000313" key="2">
    <source>
        <dbReference type="Proteomes" id="UP000291301"/>
    </source>
</evidence>
<dbReference type="Proteomes" id="UP000291301">
    <property type="component" value="Unassembled WGS sequence"/>
</dbReference>
<name>A0A4R0PEP7_9HYPH</name>
<organism evidence="1 2">
    <name type="scientific">Oricola cellulosilytica</name>
    <dbReference type="NCBI Taxonomy" id="1429082"/>
    <lineage>
        <taxon>Bacteria</taxon>
        <taxon>Pseudomonadati</taxon>
        <taxon>Pseudomonadota</taxon>
        <taxon>Alphaproteobacteria</taxon>
        <taxon>Hyphomicrobiales</taxon>
        <taxon>Ahrensiaceae</taxon>
        <taxon>Oricola</taxon>
    </lineage>
</organism>
<dbReference type="RefSeq" id="WP_131565017.1">
    <property type="nucleotide sequence ID" value="NZ_JAINFK010000001.1"/>
</dbReference>
<dbReference type="AlphaFoldDB" id="A0A4R0PEP7"/>
<proteinExistence type="predicted"/>
<comment type="caution">
    <text evidence="1">The sequence shown here is derived from an EMBL/GenBank/DDBJ whole genome shotgun (WGS) entry which is preliminary data.</text>
</comment>
<gene>
    <name evidence="1" type="ORF">E0D97_02320</name>
</gene>
<accession>A0A4R0PEP7</accession>
<keyword evidence="2" id="KW-1185">Reference proteome</keyword>
<dbReference type="OrthoDB" id="5343781at2"/>
<reference evidence="1 2" key="1">
    <citation type="journal article" date="2015" name="Antonie Van Leeuwenhoek">
        <title>Oricola cellulosilytica gen. nov., sp. nov., a cellulose-degrading bacterium of the family Phyllobacteriaceae isolated from surface seashore water, and emended descriptions of Mesorhizobium loti and Phyllobacterium myrsinacearum.</title>
        <authorList>
            <person name="Hameed A."/>
            <person name="Shahina M."/>
            <person name="Lai W.A."/>
            <person name="Lin S.Y."/>
            <person name="Young L.S."/>
            <person name="Liu Y.C."/>
            <person name="Hsu Y.H."/>
            <person name="Young C.C."/>
        </authorList>
    </citation>
    <scope>NUCLEOTIDE SEQUENCE [LARGE SCALE GENOMIC DNA]</scope>
    <source>
        <strain evidence="1 2">KCTC 52183</strain>
    </source>
</reference>
<evidence type="ECO:0000313" key="1">
    <source>
        <dbReference type="EMBL" id="TCD16287.1"/>
    </source>
</evidence>
<evidence type="ECO:0008006" key="3">
    <source>
        <dbReference type="Google" id="ProtNLM"/>
    </source>
</evidence>
<protein>
    <recommendedName>
        <fullName evidence="3">Copper-binding protein</fullName>
    </recommendedName>
</protein>